<feature type="region of interest" description="Disordered" evidence="1">
    <location>
        <begin position="273"/>
        <end position="309"/>
    </location>
</feature>
<comment type="caution">
    <text evidence="2">The sequence shown here is derived from an EMBL/GenBank/DDBJ whole genome shotgun (WGS) entry which is preliminary data.</text>
</comment>
<sequence>MGTILRNYLRSHRNYPSQTRNLNVVALIQLPFLGLDTSLRESLRVIRVAIRSHREVDQEELGRADELSGVSRIPSQRFGGLRVRIWQNGLRNRTQDIENFKYGLSKNFEFLVNADVSKGVNADVIKEINADVMLTSSSESKSTELTRSTTTARDLHARLKPTGKHQIEATDHLKVIPKPSTTLKHQKPHPCLPSNGGNRNNGQTPTTAKRHWERRARVGFNSSEHGELDRSYNATRGPRRWSETEREATSGFDGASVGLSTRTAARWRECVPPVGSRDDAGPTSGGGGGHGTVVRKGGRWSELLGGGGI</sequence>
<dbReference type="EMBL" id="JBBPBM010000031">
    <property type="protein sequence ID" value="KAK8534684.1"/>
    <property type="molecule type" value="Genomic_DNA"/>
</dbReference>
<dbReference type="Proteomes" id="UP001472677">
    <property type="component" value="Unassembled WGS sequence"/>
</dbReference>
<evidence type="ECO:0000313" key="2">
    <source>
        <dbReference type="EMBL" id="KAK8534684.1"/>
    </source>
</evidence>
<evidence type="ECO:0000313" key="3">
    <source>
        <dbReference type="Proteomes" id="UP001472677"/>
    </source>
</evidence>
<evidence type="ECO:0000256" key="1">
    <source>
        <dbReference type="SAM" id="MobiDB-lite"/>
    </source>
</evidence>
<protein>
    <submittedName>
        <fullName evidence="2">Uncharacterized protein</fullName>
    </submittedName>
</protein>
<name>A0ABR2DBW0_9ROSI</name>
<proteinExistence type="predicted"/>
<feature type="compositionally biased region" description="Polar residues" evidence="1">
    <location>
        <begin position="195"/>
        <end position="207"/>
    </location>
</feature>
<reference evidence="2 3" key="1">
    <citation type="journal article" date="2024" name="G3 (Bethesda)">
        <title>Genome assembly of Hibiscus sabdariffa L. provides insights into metabolisms of medicinal natural products.</title>
        <authorList>
            <person name="Kim T."/>
        </authorList>
    </citation>
    <scope>NUCLEOTIDE SEQUENCE [LARGE SCALE GENOMIC DNA]</scope>
    <source>
        <strain evidence="2">TK-2024</strain>
        <tissue evidence="2">Old leaves</tissue>
    </source>
</reference>
<organism evidence="2 3">
    <name type="scientific">Hibiscus sabdariffa</name>
    <name type="common">roselle</name>
    <dbReference type="NCBI Taxonomy" id="183260"/>
    <lineage>
        <taxon>Eukaryota</taxon>
        <taxon>Viridiplantae</taxon>
        <taxon>Streptophyta</taxon>
        <taxon>Embryophyta</taxon>
        <taxon>Tracheophyta</taxon>
        <taxon>Spermatophyta</taxon>
        <taxon>Magnoliopsida</taxon>
        <taxon>eudicotyledons</taxon>
        <taxon>Gunneridae</taxon>
        <taxon>Pentapetalae</taxon>
        <taxon>rosids</taxon>
        <taxon>malvids</taxon>
        <taxon>Malvales</taxon>
        <taxon>Malvaceae</taxon>
        <taxon>Malvoideae</taxon>
        <taxon>Hibiscus</taxon>
    </lineage>
</organism>
<accession>A0ABR2DBW0</accession>
<feature type="region of interest" description="Disordered" evidence="1">
    <location>
        <begin position="170"/>
        <end position="256"/>
    </location>
</feature>
<keyword evidence="3" id="KW-1185">Reference proteome</keyword>
<gene>
    <name evidence="2" type="ORF">V6N12_057328</name>
</gene>